<dbReference type="GO" id="GO:0003676">
    <property type="term" value="F:nucleic acid binding"/>
    <property type="evidence" value="ECO:0007669"/>
    <property type="project" value="InterPro"/>
</dbReference>
<feature type="transmembrane region" description="Helical" evidence="1">
    <location>
        <begin position="432"/>
        <end position="453"/>
    </location>
</feature>
<dbReference type="Proteomes" id="UP000762676">
    <property type="component" value="Unassembled WGS sequence"/>
</dbReference>
<dbReference type="InterPro" id="IPR038717">
    <property type="entry name" value="Tc1-like_DDE_dom"/>
</dbReference>
<feature type="domain" description="Tc1-like transposase DDE" evidence="3">
    <location>
        <begin position="536"/>
        <end position="637"/>
    </location>
</feature>
<dbReference type="Gene3D" id="3.30.420.10">
    <property type="entry name" value="Ribonuclease H-like superfamily/Ribonuclease H"/>
    <property type="match status" value="1"/>
</dbReference>
<keyword evidence="2" id="KW-0732">Signal</keyword>
<sequence>MMGLGAFHFLPTFVWTLLLAQTPWLIIAETRTETQHQLLDGLPAPLPGTHQTSVFINRVIRWHEDYCGKGRLCHEASHLQDTGCYRCEPCRCDIHCHAFGDCCPDVSMSDPTAGDLSRSDRLFQQSISCESSELQLFIPATPSVGLGSTSTQSPPLEDPVYGRYGQRQRLYHPRHPVVLNGNSAEKGFDRESAIVKYQMVSRCPNSFTKDSSECQNDGVLSPVSPAGYNGQGISSLDPPAVYKNLHCARCHGVYNVVPWNIRVLCSRMKNLASLTTPRHLTLTLALDPDCVATFTPPPPPHHHARPCYIRPGIISSCNVTGYWRQRDSFLERACLSYVTPKTIKGKQYQNVFCFLCNHGEDETSLQLSLSECQRNPNFAFAPSARKSVTQDAKEVVVAVVVVAVAAAAVVPLEVVVVVAAPPTAVVVVVVKVVVIVVVVVVVVVVAVVAVVYFGKICRPVFCSVGQNLILGRCEPMFLSLRGVAYELYFGLHPERPIDLSEANDLIHLLPTEMEAYLGSVLLRNTVKIQARAFGGGSVMVWGEITAAGKTPLVTVHGKMTARRYIDEILRPHVVSAIHSQGLTFMQDNAPTHRPRITNQFLYENNIPVLHPWPPYSPDLNPIEHLWDLLDRRVRMRQPQPQTLLQLERALHEEWDNIPQQAVQRLIGSMRRRCQAVILSRGHHTRY</sequence>
<keyword evidence="5" id="KW-1185">Reference proteome</keyword>
<dbReference type="PANTHER" id="PTHR45902:SF1">
    <property type="entry name" value="LATROPHILIN RECEPTOR-LIKE PROTEIN A"/>
    <property type="match status" value="1"/>
</dbReference>
<evidence type="ECO:0000313" key="4">
    <source>
        <dbReference type="EMBL" id="GFS15498.1"/>
    </source>
</evidence>
<keyword evidence="1" id="KW-1133">Transmembrane helix</keyword>
<feature type="transmembrane region" description="Helical" evidence="1">
    <location>
        <begin position="395"/>
        <end position="420"/>
    </location>
</feature>
<reference evidence="4 5" key="1">
    <citation type="journal article" date="2021" name="Elife">
        <title>Chloroplast acquisition without the gene transfer in kleptoplastic sea slugs, Plakobranchus ocellatus.</title>
        <authorList>
            <person name="Maeda T."/>
            <person name="Takahashi S."/>
            <person name="Yoshida T."/>
            <person name="Shimamura S."/>
            <person name="Takaki Y."/>
            <person name="Nagai Y."/>
            <person name="Toyoda A."/>
            <person name="Suzuki Y."/>
            <person name="Arimoto A."/>
            <person name="Ishii H."/>
            <person name="Satoh N."/>
            <person name="Nishiyama T."/>
            <person name="Hasebe M."/>
            <person name="Maruyama T."/>
            <person name="Minagawa J."/>
            <person name="Obokata J."/>
            <person name="Shigenobu S."/>
        </authorList>
    </citation>
    <scope>NUCLEOTIDE SEQUENCE [LARGE SCALE GENOMIC DNA]</scope>
</reference>
<evidence type="ECO:0000256" key="2">
    <source>
        <dbReference type="SAM" id="SignalP"/>
    </source>
</evidence>
<comment type="caution">
    <text evidence="4">The sequence shown here is derived from an EMBL/GenBank/DDBJ whole genome shotgun (WGS) entry which is preliminary data.</text>
</comment>
<gene>
    <name evidence="4" type="ORF">ElyMa_001450800</name>
</gene>
<proteinExistence type="predicted"/>
<dbReference type="AlphaFoldDB" id="A0AAV4IY83"/>
<dbReference type="EMBL" id="BMAT01002848">
    <property type="protein sequence ID" value="GFS15498.1"/>
    <property type="molecule type" value="Genomic_DNA"/>
</dbReference>
<name>A0AAV4IY83_9GAST</name>
<keyword evidence="1" id="KW-0812">Transmembrane</keyword>
<feature type="signal peptide" evidence="2">
    <location>
        <begin position="1"/>
        <end position="28"/>
    </location>
</feature>
<dbReference type="InterPro" id="IPR053231">
    <property type="entry name" value="GPCR_LN-TM7"/>
</dbReference>
<dbReference type="InterPro" id="IPR036397">
    <property type="entry name" value="RNaseH_sf"/>
</dbReference>
<dbReference type="PANTHER" id="PTHR45902">
    <property type="entry name" value="LATROPHILIN RECEPTOR-LIKE PROTEIN A"/>
    <property type="match status" value="1"/>
</dbReference>
<dbReference type="Pfam" id="PF13358">
    <property type="entry name" value="DDE_3"/>
    <property type="match status" value="1"/>
</dbReference>
<evidence type="ECO:0000256" key="1">
    <source>
        <dbReference type="SAM" id="Phobius"/>
    </source>
</evidence>
<organism evidence="4 5">
    <name type="scientific">Elysia marginata</name>
    <dbReference type="NCBI Taxonomy" id="1093978"/>
    <lineage>
        <taxon>Eukaryota</taxon>
        <taxon>Metazoa</taxon>
        <taxon>Spiralia</taxon>
        <taxon>Lophotrochozoa</taxon>
        <taxon>Mollusca</taxon>
        <taxon>Gastropoda</taxon>
        <taxon>Heterobranchia</taxon>
        <taxon>Euthyneura</taxon>
        <taxon>Panpulmonata</taxon>
        <taxon>Sacoglossa</taxon>
        <taxon>Placobranchoidea</taxon>
        <taxon>Plakobranchidae</taxon>
        <taxon>Elysia</taxon>
    </lineage>
</organism>
<keyword evidence="1" id="KW-0472">Membrane</keyword>
<protein>
    <submittedName>
        <fullName evidence="4">Transposable element Tcb2 transposase</fullName>
    </submittedName>
</protein>
<feature type="chain" id="PRO_5043562484" evidence="2">
    <location>
        <begin position="29"/>
        <end position="686"/>
    </location>
</feature>
<accession>A0AAV4IY83</accession>
<evidence type="ECO:0000259" key="3">
    <source>
        <dbReference type="Pfam" id="PF13358"/>
    </source>
</evidence>
<evidence type="ECO:0000313" key="5">
    <source>
        <dbReference type="Proteomes" id="UP000762676"/>
    </source>
</evidence>